<protein>
    <submittedName>
        <fullName evidence="4">Carboxyl transferase domain-containing protein</fullName>
    </submittedName>
</protein>
<dbReference type="PROSITE" id="PS50980">
    <property type="entry name" value="COA_CT_NTER"/>
    <property type="match status" value="1"/>
</dbReference>
<organism evidence="4 5">
    <name type="scientific">Paralimibaculum aggregatum</name>
    <dbReference type="NCBI Taxonomy" id="3036245"/>
    <lineage>
        <taxon>Bacteria</taxon>
        <taxon>Pseudomonadati</taxon>
        <taxon>Pseudomonadota</taxon>
        <taxon>Alphaproteobacteria</taxon>
        <taxon>Rhodobacterales</taxon>
        <taxon>Paracoccaceae</taxon>
        <taxon>Paralimibaculum</taxon>
    </lineage>
</organism>
<sequence length="526" mass="56706">MNQVSKTEAAPAAEGSAAREEELARREARALAMGGPEKLARRAERGLLDARSRIDRLIDPGSFREVGMLGVSSGSEADRETTPADGKVTGYARVDGRPVAVISNDFTVKGASSSKTNMRKIGHVKRNATERRMPIVFFGESSGARMPDNMGARGMGTMLGEDPTQYIRDRRTPWVSAVLGQCFGSSAWYACLSDFTVMRKGAVLAVASPGLASLAIGQTVGAEELGGWRLHQEVTGLVDAVTETDAEAVALIRRFLSYMPQHSGETPPRADMPDDPEALAKARATLEGIVPESRRQAYDMRRAVAALVDPGSFFELKPRFGRVACTGLARLGGRVVGIVANNPMFKAGALDVDACEKITGFLALCDSFNIPLVMLVDTPGFVIGIEGERRKAPGKIMNFMQALQLCTVPKLSVIMRKSYGQAYLNMGGGRNSDEVAAWPGAEVSFMDPAYAVEVVTWGRETGEAERARIRAEMEQDASVWGLAEINAVQAVIRPGATRDYLIDMLEFHASGTPIGAHRMATWPTTF</sequence>
<gene>
    <name evidence="4" type="ORF">LNKW23_35170</name>
</gene>
<dbReference type="EMBL" id="BSYI01000033">
    <property type="protein sequence ID" value="GMG84302.1"/>
    <property type="molecule type" value="Genomic_DNA"/>
</dbReference>
<evidence type="ECO:0000313" key="4">
    <source>
        <dbReference type="EMBL" id="GMG84302.1"/>
    </source>
</evidence>
<evidence type="ECO:0000259" key="3">
    <source>
        <dbReference type="PROSITE" id="PS50989"/>
    </source>
</evidence>
<comment type="caution">
    <text evidence="4">The sequence shown here is derived from an EMBL/GenBank/DDBJ whole genome shotgun (WGS) entry which is preliminary data.</text>
</comment>
<dbReference type="PANTHER" id="PTHR43842:SF2">
    <property type="entry name" value="PROPIONYL-COA CARBOXYLASE BETA CHAIN, MITOCHONDRIAL"/>
    <property type="match status" value="1"/>
</dbReference>
<dbReference type="InterPro" id="IPR051047">
    <property type="entry name" value="AccD/PCCB"/>
</dbReference>
<reference evidence="4 5" key="1">
    <citation type="submission" date="2023-04" db="EMBL/GenBank/DDBJ databases">
        <title>Marinoamorphus aggregata gen. nov., sp. Nov., isolate from tissue of brittle star Ophioplocus japonicus.</title>
        <authorList>
            <person name="Kawano K."/>
            <person name="Sawayama S."/>
            <person name="Nakagawa S."/>
        </authorList>
    </citation>
    <scope>NUCLEOTIDE SEQUENCE [LARGE SCALE GENOMIC DNA]</scope>
    <source>
        <strain evidence="4 5">NKW23</strain>
    </source>
</reference>
<dbReference type="SUPFAM" id="SSF52096">
    <property type="entry name" value="ClpP/crotonase"/>
    <property type="match status" value="2"/>
</dbReference>
<dbReference type="InterPro" id="IPR011762">
    <property type="entry name" value="COA_CT_N"/>
</dbReference>
<dbReference type="InterPro" id="IPR034733">
    <property type="entry name" value="AcCoA_carboxyl_beta"/>
</dbReference>
<feature type="region of interest" description="Disordered" evidence="1">
    <location>
        <begin position="1"/>
        <end position="37"/>
    </location>
</feature>
<keyword evidence="4" id="KW-0808">Transferase</keyword>
<proteinExistence type="predicted"/>
<keyword evidence="5" id="KW-1185">Reference proteome</keyword>
<feature type="domain" description="CoA carboxyltransferase N-terminal" evidence="2">
    <location>
        <begin position="16"/>
        <end position="271"/>
    </location>
</feature>
<accession>A0ABQ6LM67</accession>
<dbReference type="PANTHER" id="PTHR43842">
    <property type="entry name" value="PROPIONYL-COA CARBOXYLASE BETA CHAIN"/>
    <property type="match status" value="1"/>
</dbReference>
<evidence type="ECO:0000313" key="5">
    <source>
        <dbReference type="Proteomes" id="UP001239909"/>
    </source>
</evidence>
<dbReference type="Gene3D" id="3.90.226.10">
    <property type="entry name" value="2-enoyl-CoA Hydratase, Chain A, domain 1"/>
    <property type="match status" value="2"/>
</dbReference>
<dbReference type="InterPro" id="IPR011763">
    <property type="entry name" value="COA_CT_C"/>
</dbReference>
<evidence type="ECO:0000259" key="2">
    <source>
        <dbReference type="PROSITE" id="PS50980"/>
    </source>
</evidence>
<dbReference type="RefSeq" id="WP_285673314.1">
    <property type="nucleotide sequence ID" value="NZ_BSYI01000033.1"/>
</dbReference>
<evidence type="ECO:0000256" key="1">
    <source>
        <dbReference type="SAM" id="MobiDB-lite"/>
    </source>
</evidence>
<feature type="domain" description="CoA carboxyltransferase C-terminal" evidence="3">
    <location>
        <begin position="278"/>
        <end position="507"/>
    </location>
</feature>
<feature type="compositionally biased region" description="Basic and acidic residues" evidence="1">
    <location>
        <begin position="17"/>
        <end position="29"/>
    </location>
</feature>
<dbReference type="Proteomes" id="UP001239909">
    <property type="component" value="Unassembled WGS sequence"/>
</dbReference>
<dbReference type="Pfam" id="PF01039">
    <property type="entry name" value="Carboxyl_trans"/>
    <property type="match status" value="1"/>
</dbReference>
<dbReference type="InterPro" id="IPR029045">
    <property type="entry name" value="ClpP/crotonase-like_dom_sf"/>
</dbReference>
<dbReference type="PROSITE" id="PS50989">
    <property type="entry name" value="COA_CT_CTER"/>
    <property type="match status" value="1"/>
</dbReference>
<dbReference type="GO" id="GO:0016740">
    <property type="term" value="F:transferase activity"/>
    <property type="evidence" value="ECO:0007669"/>
    <property type="project" value="UniProtKB-KW"/>
</dbReference>
<name>A0ABQ6LM67_9RHOB</name>